<reference evidence="8" key="1">
    <citation type="journal article" date="2020" name="mSystems">
        <title>Genome- and Community-Level Interaction Insights into Carbon Utilization and Element Cycling Functions of Hydrothermarchaeota in Hydrothermal Sediment.</title>
        <authorList>
            <person name="Zhou Z."/>
            <person name="Liu Y."/>
            <person name="Xu W."/>
            <person name="Pan J."/>
            <person name="Luo Z.H."/>
            <person name="Li M."/>
        </authorList>
    </citation>
    <scope>NUCLEOTIDE SEQUENCE [LARGE SCALE GENOMIC DNA]</scope>
    <source>
        <strain evidence="8">SpSt-1181</strain>
    </source>
</reference>
<feature type="domain" description="PAC" evidence="7">
    <location>
        <begin position="229"/>
        <end position="281"/>
    </location>
</feature>
<dbReference type="Gene3D" id="3.40.50.2300">
    <property type="match status" value="1"/>
</dbReference>
<dbReference type="SUPFAM" id="SSF55785">
    <property type="entry name" value="PYP-like sensor domain (PAS domain)"/>
    <property type="match status" value="2"/>
</dbReference>
<evidence type="ECO:0000256" key="4">
    <source>
        <dbReference type="PROSITE-ProRule" id="PRU00169"/>
    </source>
</evidence>
<feature type="domain" description="Histidine kinase" evidence="5">
    <location>
        <begin position="301"/>
        <end position="527"/>
    </location>
</feature>
<dbReference type="Pfam" id="PF00512">
    <property type="entry name" value="HisKA"/>
    <property type="match status" value="1"/>
</dbReference>
<dbReference type="Pfam" id="PF02518">
    <property type="entry name" value="HATPase_c"/>
    <property type="match status" value="1"/>
</dbReference>
<dbReference type="InterPro" id="IPR003661">
    <property type="entry name" value="HisK_dim/P_dom"/>
</dbReference>
<dbReference type="InterPro" id="IPR004358">
    <property type="entry name" value="Sig_transdc_His_kin-like_C"/>
</dbReference>
<dbReference type="InterPro" id="IPR001789">
    <property type="entry name" value="Sig_transdc_resp-reg_receiver"/>
</dbReference>
<dbReference type="GO" id="GO:0000155">
    <property type="term" value="F:phosphorelay sensor kinase activity"/>
    <property type="evidence" value="ECO:0007669"/>
    <property type="project" value="InterPro"/>
</dbReference>
<comment type="caution">
    <text evidence="8">The sequence shown here is derived from an EMBL/GenBank/DDBJ whole genome shotgun (WGS) entry which is preliminary data.</text>
</comment>
<dbReference type="EC" id="2.7.13.3" evidence="2"/>
<dbReference type="PANTHER" id="PTHR43065">
    <property type="entry name" value="SENSOR HISTIDINE KINASE"/>
    <property type="match status" value="1"/>
</dbReference>
<gene>
    <name evidence="8" type="ORF">ENN50_07085</name>
</gene>
<dbReference type="InterPro" id="IPR036890">
    <property type="entry name" value="HATPase_C_sf"/>
</dbReference>
<dbReference type="CDD" id="cd00156">
    <property type="entry name" value="REC"/>
    <property type="match status" value="1"/>
</dbReference>
<dbReference type="Gene3D" id="2.10.70.100">
    <property type="match status" value="1"/>
</dbReference>
<dbReference type="InterPro" id="IPR036097">
    <property type="entry name" value="HisK_dim/P_sf"/>
</dbReference>
<dbReference type="InterPro" id="IPR000014">
    <property type="entry name" value="PAS"/>
</dbReference>
<dbReference type="SUPFAM" id="SSF52172">
    <property type="entry name" value="CheY-like"/>
    <property type="match status" value="1"/>
</dbReference>
<dbReference type="Gene3D" id="3.30.565.10">
    <property type="entry name" value="Histidine kinase-like ATPase, C-terminal domain"/>
    <property type="match status" value="1"/>
</dbReference>
<comment type="catalytic activity">
    <reaction evidence="1">
        <text>ATP + protein L-histidine = ADP + protein N-phospho-L-histidine.</text>
        <dbReference type="EC" id="2.7.13.3"/>
    </reaction>
</comment>
<dbReference type="CDD" id="cd00082">
    <property type="entry name" value="HisKA"/>
    <property type="match status" value="1"/>
</dbReference>
<dbReference type="Pfam" id="PF13426">
    <property type="entry name" value="PAS_9"/>
    <property type="match status" value="1"/>
</dbReference>
<dbReference type="AlphaFoldDB" id="A0A831SU61"/>
<dbReference type="NCBIfam" id="TIGR00229">
    <property type="entry name" value="sensory_box"/>
    <property type="match status" value="2"/>
</dbReference>
<dbReference type="InterPro" id="IPR000700">
    <property type="entry name" value="PAS-assoc_C"/>
</dbReference>
<feature type="domain" description="Response regulatory" evidence="6">
    <location>
        <begin position="550"/>
        <end position="666"/>
    </location>
</feature>
<evidence type="ECO:0000256" key="1">
    <source>
        <dbReference type="ARBA" id="ARBA00000085"/>
    </source>
</evidence>
<dbReference type="SUPFAM" id="SSF47384">
    <property type="entry name" value="Homodimeric domain of signal transducing histidine kinase"/>
    <property type="match status" value="1"/>
</dbReference>
<dbReference type="InterPro" id="IPR001610">
    <property type="entry name" value="PAC"/>
</dbReference>
<dbReference type="Gene3D" id="1.10.287.130">
    <property type="match status" value="1"/>
</dbReference>
<organism evidence="8">
    <name type="scientific">Prosthecochloris aestuarii</name>
    <dbReference type="NCBI Taxonomy" id="1102"/>
    <lineage>
        <taxon>Bacteria</taxon>
        <taxon>Pseudomonadati</taxon>
        <taxon>Chlorobiota</taxon>
        <taxon>Chlorobiia</taxon>
        <taxon>Chlorobiales</taxon>
        <taxon>Chlorobiaceae</taxon>
        <taxon>Prosthecochloris</taxon>
    </lineage>
</organism>
<dbReference type="SMART" id="SM00086">
    <property type="entry name" value="PAC"/>
    <property type="match status" value="1"/>
</dbReference>
<dbReference type="PROSITE" id="PS50109">
    <property type="entry name" value="HIS_KIN"/>
    <property type="match status" value="1"/>
</dbReference>
<dbReference type="PROSITE" id="PS50113">
    <property type="entry name" value="PAC"/>
    <property type="match status" value="1"/>
</dbReference>
<dbReference type="Pfam" id="PF08447">
    <property type="entry name" value="PAS_3"/>
    <property type="match status" value="1"/>
</dbReference>
<keyword evidence="3 4" id="KW-0597">Phosphoprotein</keyword>
<dbReference type="InterPro" id="IPR005467">
    <property type="entry name" value="His_kinase_dom"/>
</dbReference>
<dbReference type="Pfam" id="PF00072">
    <property type="entry name" value="Response_reg"/>
    <property type="match status" value="1"/>
</dbReference>
<dbReference type="SMART" id="SM00388">
    <property type="entry name" value="HisKA"/>
    <property type="match status" value="1"/>
</dbReference>
<evidence type="ECO:0000259" key="5">
    <source>
        <dbReference type="PROSITE" id="PS50109"/>
    </source>
</evidence>
<dbReference type="PROSITE" id="PS50110">
    <property type="entry name" value="RESPONSE_REGULATORY"/>
    <property type="match status" value="1"/>
</dbReference>
<dbReference type="PANTHER" id="PTHR43065:SF42">
    <property type="entry name" value="TWO-COMPONENT SENSOR PPRA"/>
    <property type="match status" value="1"/>
</dbReference>
<dbReference type="CDD" id="cd00130">
    <property type="entry name" value="PAS"/>
    <property type="match status" value="2"/>
</dbReference>
<protein>
    <recommendedName>
        <fullName evidence="2">histidine kinase</fullName>
        <ecNumber evidence="2">2.7.13.3</ecNumber>
    </recommendedName>
</protein>
<dbReference type="SMART" id="SM00448">
    <property type="entry name" value="REC"/>
    <property type="match status" value="1"/>
</dbReference>
<dbReference type="EMBL" id="DSBW01000157">
    <property type="protein sequence ID" value="HED31430.1"/>
    <property type="molecule type" value="Genomic_DNA"/>
</dbReference>
<name>A0A831SU61_PROAE</name>
<evidence type="ECO:0000259" key="6">
    <source>
        <dbReference type="PROSITE" id="PS50110"/>
    </source>
</evidence>
<proteinExistence type="predicted"/>
<evidence type="ECO:0000259" key="7">
    <source>
        <dbReference type="PROSITE" id="PS50113"/>
    </source>
</evidence>
<dbReference type="InterPro" id="IPR003594">
    <property type="entry name" value="HATPase_dom"/>
</dbReference>
<dbReference type="InterPro" id="IPR035965">
    <property type="entry name" value="PAS-like_dom_sf"/>
</dbReference>
<evidence type="ECO:0000256" key="2">
    <source>
        <dbReference type="ARBA" id="ARBA00012438"/>
    </source>
</evidence>
<sequence length="670" mass="75078">MNIRSISTQPEGFGDDTSPPASSMLDIHYHLLWNNLSDGLFLHPVADNLEPGKFELVNASACRILGYAQEELLEMGPRELDDPELATSYIPGVMQQLAAEGQVVFEAVHLHKNGMRIPVEICSRRIEINSVRYILSSARYRTNRLQPTQELTRSNERLQLIMKKAHAGSWEWDIKTNSNIWSDELWTLYGLDASNHEASYESWLSAIIAEDRLKTEKIVQHASSRGEEFTIEWRVRNHGGSYRWLMSKGTPLKDHTGTISRYIGMVIDITERKTIEEEKLLLEQQVQQSQKMELVGQLAGGIAHDFNNMLAVILGNTELTIDRLGPETSPKLLDDLNSIHQAATRSANLTRQLLAFAQKQTITLKTLDINGLIESMLSMLKPLIGENIRLEWQPGGPEFIVRIDPSQIDQILANLCVNARDAIKRNGTILITTERVDITRGQLEGHEFCSMPGTYVRLTVRDNGKGISPKHLPHIFEPFFTTKTTGTGTGLGLSTVYGIVKQNGGYIDCSSSQKSGTSFRILLPLHEPSPENISTREPLLKKRLNDKKRTVLIVEDEPAILAFCSKLLEHEGHQVLQAGLPSEALRIAQDSAIDIGLLLSDIVLPEMNGYELSRQLQLSRPGLKALFMSGYTADILERHGRNGQAVDFICKPFSIRELQEKVEELLVSIT</sequence>
<dbReference type="PRINTS" id="PR00344">
    <property type="entry name" value="BCTRLSENSOR"/>
</dbReference>
<dbReference type="SMART" id="SM00387">
    <property type="entry name" value="HATPase_c"/>
    <property type="match status" value="1"/>
</dbReference>
<dbReference type="InterPro" id="IPR013655">
    <property type="entry name" value="PAS_fold_3"/>
</dbReference>
<evidence type="ECO:0000313" key="8">
    <source>
        <dbReference type="EMBL" id="HED31430.1"/>
    </source>
</evidence>
<feature type="modified residue" description="4-aspartylphosphate" evidence="4">
    <location>
        <position position="601"/>
    </location>
</feature>
<accession>A0A831SU61</accession>
<dbReference type="InterPro" id="IPR011006">
    <property type="entry name" value="CheY-like_superfamily"/>
</dbReference>
<dbReference type="SUPFAM" id="SSF55874">
    <property type="entry name" value="ATPase domain of HSP90 chaperone/DNA topoisomerase II/histidine kinase"/>
    <property type="match status" value="1"/>
</dbReference>
<evidence type="ECO:0000256" key="3">
    <source>
        <dbReference type="ARBA" id="ARBA00022553"/>
    </source>
</evidence>
<dbReference type="Proteomes" id="UP000886335">
    <property type="component" value="Unassembled WGS sequence"/>
</dbReference>
<dbReference type="Gene3D" id="3.30.450.20">
    <property type="entry name" value="PAS domain"/>
    <property type="match status" value="2"/>
</dbReference>